<keyword evidence="12" id="KW-1185">Reference proteome</keyword>
<feature type="binding site" description="axial binding residue" evidence="9">
    <location>
        <position position="480"/>
    </location>
    <ligand>
        <name>heme</name>
        <dbReference type="ChEBI" id="CHEBI:30413"/>
    </ligand>
    <ligandPart>
        <name>Fe</name>
        <dbReference type="ChEBI" id="CHEBI:18248"/>
    </ligandPart>
</feature>
<dbReference type="GO" id="GO:0005506">
    <property type="term" value="F:iron ion binding"/>
    <property type="evidence" value="ECO:0007669"/>
    <property type="project" value="InterPro"/>
</dbReference>
<dbReference type="GO" id="GO:0071375">
    <property type="term" value="P:cellular response to peptide hormone stimulus"/>
    <property type="evidence" value="ECO:0000318"/>
    <property type="project" value="GO_Central"/>
</dbReference>
<evidence type="ECO:0000256" key="3">
    <source>
        <dbReference type="ARBA" id="ARBA00022617"/>
    </source>
</evidence>
<dbReference type="InterPro" id="IPR050479">
    <property type="entry name" value="CYP11_CYP27_families"/>
</dbReference>
<dbReference type="InterPro" id="IPR001128">
    <property type="entry name" value="Cyt_P450"/>
</dbReference>
<keyword evidence="7 9" id="KW-0408">Iron</keyword>
<dbReference type="HOGENOM" id="CLU_085395_0_0_1"/>
<reference evidence="11" key="3">
    <citation type="submission" date="2025-09" db="UniProtKB">
        <authorList>
            <consortium name="Ensembl"/>
        </authorList>
    </citation>
    <scope>IDENTIFICATION</scope>
    <source>
        <strain evidence="11">Glennie</strain>
    </source>
</reference>
<dbReference type="GeneTree" id="ENSGT00950000182905"/>
<organism evidence="11 12">
    <name type="scientific">Ornithorhynchus anatinus</name>
    <name type="common">Duckbill platypus</name>
    <dbReference type="NCBI Taxonomy" id="9258"/>
    <lineage>
        <taxon>Eukaryota</taxon>
        <taxon>Metazoa</taxon>
        <taxon>Chordata</taxon>
        <taxon>Craniata</taxon>
        <taxon>Vertebrata</taxon>
        <taxon>Euteleostomi</taxon>
        <taxon>Mammalia</taxon>
        <taxon>Monotremata</taxon>
        <taxon>Ornithorhynchidae</taxon>
        <taxon>Ornithorhynchus</taxon>
    </lineage>
</organism>
<protein>
    <submittedName>
        <fullName evidence="11">Cytochrome P450 family 27 subfamily A member 1</fullName>
    </submittedName>
</protein>
<dbReference type="InterPro" id="IPR017972">
    <property type="entry name" value="Cyt_P450_CS"/>
</dbReference>
<dbReference type="OrthoDB" id="3945418at2759"/>
<proteinExistence type="inferred from homology"/>
<evidence type="ECO:0000256" key="8">
    <source>
        <dbReference type="ARBA" id="ARBA00023033"/>
    </source>
</evidence>
<gene>
    <name evidence="11" type="primary">CYP27A1</name>
</gene>
<dbReference type="GO" id="GO:0030343">
    <property type="term" value="F:vitamin D3 25-hydroxylase activity"/>
    <property type="evidence" value="ECO:0007669"/>
    <property type="project" value="Ensembl"/>
</dbReference>
<dbReference type="InterPro" id="IPR002401">
    <property type="entry name" value="Cyt_P450_E_grp-I"/>
</dbReference>
<dbReference type="GO" id="GO:0006704">
    <property type="term" value="P:glucocorticoid biosynthetic process"/>
    <property type="evidence" value="ECO:0000318"/>
    <property type="project" value="GO_Central"/>
</dbReference>
<dbReference type="InParanoid" id="F6Z4P9"/>
<dbReference type="FunFam" id="1.10.630.10:FF:000006">
    <property type="entry name" value="Cytochrome P450 302a1, mitochondrial"/>
    <property type="match status" value="1"/>
</dbReference>
<dbReference type="eggNOG" id="KOG0159">
    <property type="taxonomic scope" value="Eukaryota"/>
</dbReference>
<dbReference type="SUPFAM" id="SSF48264">
    <property type="entry name" value="Cytochrome P450"/>
    <property type="match status" value="1"/>
</dbReference>
<dbReference type="STRING" id="9258.ENSOANP00000015054"/>
<dbReference type="Ensembl" id="ENSOANT00000015057.2">
    <property type="protein sequence ID" value="ENSOANP00000015054.2"/>
    <property type="gene ID" value="ENSOANG00000009475.2"/>
</dbReference>
<dbReference type="PANTHER" id="PTHR24279">
    <property type="entry name" value="CYTOCHROME P450"/>
    <property type="match status" value="1"/>
</dbReference>
<keyword evidence="5" id="KW-0809">Transit peptide</keyword>
<dbReference type="GO" id="GO:0047748">
    <property type="term" value="F:cholestanetetraol 26-dehydrogenase activity"/>
    <property type="evidence" value="ECO:0007669"/>
    <property type="project" value="Ensembl"/>
</dbReference>
<accession>F6Z4P9</accession>
<sequence length="535" mass="60015">MALRAGAGVRRWRAGLGGPGRACLSWPGVGVGVRVGGLRWAALEVGAGSSGVVRTLEDLPGPGQMRFFFQLFVQGYALHLHQLQMVSKARFGPLWRSQTGPYTNVNLASAALAEELLRQEGRFPMRSDMALWKEHRQSRGLAYGPFTEEGERWYQLRQALNKRMLKPSEAALYSESLNDVVSSLVVRLEELRADSPSGDQVDNVADLFYHFSLEAISYILFEKRLGCLGQSRSEEMEGFLEAVGFMFKNSIYATFLPKWTRPLLPFWRRYLAGWDTIFAFGKKMIDQKLEEMEKALETQKPGEEIKVSGYLHFLLTSGKFSPHEVMGSLAELLMAGVDTTSNTLTWTLYHLARDPELQEALHEEVAAVMPAGQVPQHKDFAHMPLLKAVLKETLRLYPVVPTNARVNVEKEVDVGGFHFPKNTLFVLCNYAISRDPEVFPSPQAFLPRRWLRGNRGDPPEASGVMHPFGSLPFGFGIRGCLGRRVAELEMQLALSRLVQRYEIRPAPGLGEVKAIARIILVPHKPVSLTFLPRRP</sequence>
<dbReference type="Gene3D" id="1.10.630.10">
    <property type="entry name" value="Cytochrome P450"/>
    <property type="match status" value="1"/>
</dbReference>
<name>F6Z4P9_ORNAN</name>
<dbReference type="GO" id="GO:0006707">
    <property type="term" value="P:cholesterol catabolic process"/>
    <property type="evidence" value="ECO:0007669"/>
    <property type="project" value="Ensembl"/>
</dbReference>
<evidence type="ECO:0000313" key="12">
    <source>
        <dbReference type="Proteomes" id="UP000002279"/>
    </source>
</evidence>
<dbReference type="FunCoup" id="F6Z4P9">
    <property type="interactions" value="608"/>
</dbReference>
<dbReference type="GO" id="GO:0006700">
    <property type="term" value="P:C21-steroid hormone biosynthetic process"/>
    <property type="evidence" value="ECO:0000318"/>
    <property type="project" value="GO_Central"/>
</dbReference>
<evidence type="ECO:0000256" key="9">
    <source>
        <dbReference type="PIRSR" id="PIRSR602401-1"/>
    </source>
</evidence>
<dbReference type="Bgee" id="ENSOANG00000009475">
    <property type="expression patterns" value="Expressed in liver and 7 other cell types or tissues"/>
</dbReference>
<dbReference type="PROSITE" id="PS00086">
    <property type="entry name" value="CYTOCHROME_P450"/>
    <property type="match status" value="1"/>
</dbReference>
<comment type="cofactor">
    <cofactor evidence="1 9">
        <name>heme</name>
        <dbReference type="ChEBI" id="CHEBI:30413"/>
    </cofactor>
</comment>
<reference evidence="11 12" key="1">
    <citation type="journal article" date="2008" name="Nature">
        <title>Genome analysis of the platypus reveals unique signatures of evolution.</title>
        <authorList>
            <person name="Warren W.C."/>
            <person name="Hillier L.W."/>
            <person name="Marshall Graves J.A."/>
            <person name="Birney E."/>
            <person name="Ponting C.P."/>
            <person name="Grutzner F."/>
            <person name="Belov K."/>
            <person name="Miller W."/>
            <person name="Clarke L."/>
            <person name="Chinwalla A.T."/>
            <person name="Yang S.P."/>
            <person name="Heger A."/>
            <person name="Locke D.P."/>
            <person name="Miethke P."/>
            <person name="Waters P.D."/>
            <person name="Veyrunes F."/>
            <person name="Fulton L."/>
            <person name="Fulton B."/>
            <person name="Graves T."/>
            <person name="Wallis J."/>
            <person name="Puente X.S."/>
            <person name="Lopez-Otin C."/>
            <person name="Ordonez G.R."/>
            <person name="Eichler E.E."/>
            <person name="Chen L."/>
            <person name="Cheng Z."/>
            <person name="Deakin J.E."/>
            <person name="Alsop A."/>
            <person name="Thompson K."/>
            <person name="Kirby P."/>
            <person name="Papenfuss A.T."/>
            <person name="Wakefield M.J."/>
            <person name="Olender T."/>
            <person name="Lancet D."/>
            <person name="Huttley G.A."/>
            <person name="Smit A.F."/>
            <person name="Pask A."/>
            <person name="Temple-Smith P."/>
            <person name="Batzer M.A."/>
            <person name="Walker J.A."/>
            <person name="Konkel M.K."/>
            <person name="Harris R.S."/>
            <person name="Whittington C.M."/>
            <person name="Wong E.S."/>
            <person name="Gemmell N.J."/>
            <person name="Buschiazzo E."/>
            <person name="Vargas Jentzsch I.M."/>
            <person name="Merkel A."/>
            <person name="Schmitz J."/>
            <person name="Zemann A."/>
            <person name="Churakov G."/>
            <person name="Kriegs J.O."/>
            <person name="Brosius J."/>
            <person name="Murchison E.P."/>
            <person name="Sachidanandam R."/>
            <person name="Smith C."/>
            <person name="Hannon G.J."/>
            <person name="Tsend-Ayush E."/>
            <person name="McMillan D."/>
            <person name="Attenborough R."/>
            <person name="Rens W."/>
            <person name="Ferguson-Smith M."/>
            <person name="Lefevre C.M."/>
            <person name="Sharp J.A."/>
            <person name="Nicholas K.R."/>
            <person name="Ray D.A."/>
            <person name="Kube M."/>
            <person name="Reinhardt R."/>
            <person name="Pringle T.H."/>
            <person name="Taylor J."/>
            <person name="Jones R.C."/>
            <person name="Nixon B."/>
            <person name="Dacheux J.L."/>
            <person name="Niwa H."/>
            <person name="Sekita Y."/>
            <person name="Huang X."/>
            <person name="Stark A."/>
            <person name="Kheradpour P."/>
            <person name="Kellis M."/>
            <person name="Flicek P."/>
            <person name="Chen Y."/>
            <person name="Webber C."/>
            <person name="Hardison R."/>
            <person name="Nelson J."/>
            <person name="Hallsworth-Pepin K."/>
            <person name="Delehaunty K."/>
            <person name="Markovic C."/>
            <person name="Minx P."/>
            <person name="Feng Y."/>
            <person name="Kremitzki C."/>
            <person name="Mitreva M."/>
            <person name="Glasscock J."/>
            <person name="Wylie T."/>
            <person name="Wohldmann P."/>
            <person name="Thiru P."/>
            <person name="Nhan M.N."/>
            <person name="Pohl C.S."/>
            <person name="Smith S.M."/>
            <person name="Hou S."/>
            <person name="Nefedov M."/>
            <person name="de Jong P.J."/>
            <person name="Renfree M.B."/>
            <person name="Mardis E.R."/>
            <person name="Wilson R.K."/>
        </authorList>
    </citation>
    <scope>NUCLEOTIDE SEQUENCE [LARGE SCALE GENOMIC DNA]</scope>
    <source>
        <strain evidence="11 12">Glennie</strain>
    </source>
</reference>
<dbReference type="PRINTS" id="PR00463">
    <property type="entry name" value="EP450I"/>
</dbReference>
<evidence type="ECO:0000256" key="5">
    <source>
        <dbReference type="ARBA" id="ARBA00022946"/>
    </source>
</evidence>
<evidence type="ECO:0000256" key="6">
    <source>
        <dbReference type="ARBA" id="ARBA00023002"/>
    </source>
</evidence>
<evidence type="ECO:0000256" key="7">
    <source>
        <dbReference type="ARBA" id="ARBA00023004"/>
    </source>
</evidence>
<keyword evidence="8 10" id="KW-0503">Monooxygenase</keyword>
<dbReference type="AlphaFoldDB" id="F6Z4P9"/>
<dbReference type="PANTHER" id="PTHR24279:SF123">
    <property type="entry name" value="CYTOCHROME P450 FAMILY 27 SUBFAMILY A MEMBER 1"/>
    <property type="match status" value="1"/>
</dbReference>
<dbReference type="GO" id="GO:0008203">
    <property type="term" value="P:cholesterol metabolic process"/>
    <property type="evidence" value="ECO:0000318"/>
    <property type="project" value="GO_Central"/>
</dbReference>
<keyword evidence="6 10" id="KW-0560">Oxidoreductase</keyword>
<evidence type="ECO:0000256" key="1">
    <source>
        <dbReference type="ARBA" id="ARBA00001971"/>
    </source>
</evidence>
<evidence type="ECO:0000313" key="11">
    <source>
        <dbReference type="Ensembl" id="ENSOANP00000015054.2"/>
    </source>
</evidence>
<comment type="similarity">
    <text evidence="2 10">Belongs to the cytochrome P450 family.</text>
</comment>
<dbReference type="PRINTS" id="PR00385">
    <property type="entry name" value="P450"/>
</dbReference>
<reference evidence="11" key="2">
    <citation type="submission" date="2025-08" db="UniProtKB">
        <authorList>
            <consortium name="Ensembl"/>
        </authorList>
    </citation>
    <scope>IDENTIFICATION</scope>
    <source>
        <strain evidence="11">Glennie</strain>
    </source>
</reference>
<dbReference type="GO" id="GO:0034650">
    <property type="term" value="P:cortisol metabolic process"/>
    <property type="evidence" value="ECO:0000318"/>
    <property type="project" value="GO_Central"/>
</dbReference>
<evidence type="ECO:0000256" key="4">
    <source>
        <dbReference type="ARBA" id="ARBA00022723"/>
    </source>
</evidence>
<keyword evidence="4 9" id="KW-0479">Metal-binding</keyword>
<dbReference type="OMA" id="GPQTHVN"/>
<dbReference type="GO" id="GO:0031073">
    <property type="term" value="F:cholesterol 26-hydroxylase activity"/>
    <property type="evidence" value="ECO:0007669"/>
    <property type="project" value="Ensembl"/>
</dbReference>
<dbReference type="GO" id="GO:0005743">
    <property type="term" value="C:mitochondrial inner membrane"/>
    <property type="evidence" value="ECO:0000318"/>
    <property type="project" value="GO_Central"/>
</dbReference>
<evidence type="ECO:0000256" key="10">
    <source>
        <dbReference type="RuleBase" id="RU000461"/>
    </source>
</evidence>
<dbReference type="GO" id="GO:0020037">
    <property type="term" value="F:heme binding"/>
    <property type="evidence" value="ECO:0007669"/>
    <property type="project" value="Ensembl"/>
</dbReference>
<evidence type="ECO:0000256" key="2">
    <source>
        <dbReference type="ARBA" id="ARBA00010617"/>
    </source>
</evidence>
<dbReference type="Proteomes" id="UP000002279">
    <property type="component" value="Chromosome 1"/>
</dbReference>
<dbReference type="InterPro" id="IPR036396">
    <property type="entry name" value="Cyt_P450_sf"/>
</dbReference>
<dbReference type="Pfam" id="PF00067">
    <property type="entry name" value="p450"/>
    <property type="match status" value="1"/>
</dbReference>
<dbReference type="GO" id="GO:0006699">
    <property type="term" value="P:bile acid biosynthetic process"/>
    <property type="evidence" value="ECO:0007669"/>
    <property type="project" value="Ensembl"/>
</dbReference>
<keyword evidence="3 9" id="KW-0349">Heme</keyword>